<dbReference type="GO" id="GO:0003954">
    <property type="term" value="F:NADH dehydrogenase activity"/>
    <property type="evidence" value="ECO:0007669"/>
    <property type="project" value="TreeGrafter"/>
</dbReference>
<dbReference type="Pfam" id="PF01568">
    <property type="entry name" value="Molydop_binding"/>
    <property type="match status" value="1"/>
</dbReference>
<evidence type="ECO:0000256" key="4">
    <source>
        <dbReference type="ARBA" id="ARBA00023004"/>
    </source>
</evidence>
<keyword evidence="5" id="KW-0411">Iron-sulfur</keyword>
<dbReference type="Pfam" id="PF00384">
    <property type="entry name" value="Molybdopterin"/>
    <property type="match status" value="1"/>
</dbReference>
<dbReference type="Gene3D" id="2.20.25.90">
    <property type="entry name" value="ADC-like domains"/>
    <property type="match status" value="1"/>
</dbReference>
<dbReference type="Proteomes" id="UP000177230">
    <property type="component" value="Unassembled WGS sequence"/>
</dbReference>
<dbReference type="GO" id="GO:0022904">
    <property type="term" value="P:respiratory electron transport chain"/>
    <property type="evidence" value="ECO:0007669"/>
    <property type="project" value="TreeGrafter"/>
</dbReference>
<dbReference type="InterPro" id="IPR009010">
    <property type="entry name" value="Asp_de-COase-like_dom_sf"/>
</dbReference>
<dbReference type="Gene3D" id="3.40.228.10">
    <property type="entry name" value="Dimethylsulfoxide Reductase, domain 2"/>
    <property type="match status" value="1"/>
</dbReference>
<evidence type="ECO:0000259" key="6">
    <source>
        <dbReference type="PROSITE" id="PS51669"/>
    </source>
</evidence>
<evidence type="ECO:0000256" key="1">
    <source>
        <dbReference type="ARBA" id="ARBA00022485"/>
    </source>
</evidence>
<dbReference type="GO" id="GO:0046872">
    <property type="term" value="F:metal ion binding"/>
    <property type="evidence" value="ECO:0007669"/>
    <property type="project" value="UniProtKB-KW"/>
</dbReference>
<accession>A0A1F5RCN1</accession>
<comment type="caution">
    <text evidence="7">The sequence shown here is derived from an EMBL/GenBank/DDBJ whole genome shotgun (WGS) entry which is preliminary data.</text>
</comment>
<dbReference type="PANTHER" id="PTHR43105">
    <property type="entry name" value="RESPIRATORY NITRATE REDUCTASE"/>
    <property type="match status" value="1"/>
</dbReference>
<dbReference type="EMBL" id="MFFM01000034">
    <property type="protein sequence ID" value="OGF12174.1"/>
    <property type="molecule type" value="Genomic_DNA"/>
</dbReference>
<dbReference type="InterPro" id="IPR050123">
    <property type="entry name" value="Prok_molybdopt-oxidoreductase"/>
</dbReference>
<proteinExistence type="predicted"/>
<dbReference type="AlphaFoldDB" id="A0A1F5RCN1"/>
<evidence type="ECO:0000313" key="8">
    <source>
        <dbReference type="Proteomes" id="UP000177230"/>
    </source>
</evidence>
<organism evidence="7 8">
    <name type="scientific">Candidatus Edwardsbacteria bacterium GWF2_54_11</name>
    <dbReference type="NCBI Taxonomy" id="1817851"/>
    <lineage>
        <taxon>Bacteria</taxon>
        <taxon>Candidatus Edwardsiibacteriota</taxon>
    </lineage>
</organism>
<dbReference type="SUPFAM" id="SSF53706">
    <property type="entry name" value="Formate dehydrogenase/DMSO reductase, domains 1-3"/>
    <property type="match status" value="1"/>
</dbReference>
<name>A0A1F5RCN1_9BACT</name>
<dbReference type="Gene3D" id="3.40.50.740">
    <property type="match status" value="2"/>
</dbReference>
<keyword evidence="3" id="KW-0560">Oxidoreductase</keyword>
<gene>
    <name evidence="7" type="ORF">A2024_04085</name>
</gene>
<dbReference type="SMART" id="SM00926">
    <property type="entry name" value="Molybdop_Fe4S4"/>
    <property type="match status" value="1"/>
</dbReference>
<keyword evidence="1" id="KW-0004">4Fe-4S</keyword>
<reference evidence="7 8" key="1">
    <citation type="journal article" date="2016" name="Nat. Commun.">
        <title>Thousands of microbial genomes shed light on interconnected biogeochemical processes in an aquifer system.</title>
        <authorList>
            <person name="Anantharaman K."/>
            <person name="Brown C.T."/>
            <person name="Hug L.A."/>
            <person name="Sharon I."/>
            <person name="Castelle C.J."/>
            <person name="Probst A.J."/>
            <person name="Thomas B.C."/>
            <person name="Singh A."/>
            <person name="Wilkins M.J."/>
            <person name="Karaoz U."/>
            <person name="Brodie E.L."/>
            <person name="Williams K.H."/>
            <person name="Hubbard S.S."/>
            <person name="Banfield J.F."/>
        </authorList>
    </citation>
    <scope>NUCLEOTIDE SEQUENCE [LARGE SCALE GENOMIC DNA]</scope>
</reference>
<dbReference type="SUPFAM" id="SSF50692">
    <property type="entry name" value="ADC-like"/>
    <property type="match status" value="1"/>
</dbReference>
<dbReference type="Gene3D" id="2.40.40.20">
    <property type="match status" value="1"/>
</dbReference>
<dbReference type="InterPro" id="IPR006657">
    <property type="entry name" value="MoPterin_dinucl-bd_dom"/>
</dbReference>
<evidence type="ECO:0000313" key="7">
    <source>
        <dbReference type="EMBL" id="OGF12174.1"/>
    </source>
</evidence>
<feature type="domain" description="4Fe-4S Mo/W bis-MGD-type" evidence="6">
    <location>
        <begin position="1"/>
        <end position="57"/>
    </location>
</feature>
<dbReference type="GO" id="GO:0016020">
    <property type="term" value="C:membrane"/>
    <property type="evidence" value="ECO:0007669"/>
    <property type="project" value="TreeGrafter"/>
</dbReference>
<dbReference type="GO" id="GO:0043546">
    <property type="term" value="F:molybdopterin cofactor binding"/>
    <property type="evidence" value="ECO:0007669"/>
    <property type="project" value="InterPro"/>
</dbReference>
<evidence type="ECO:0000256" key="2">
    <source>
        <dbReference type="ARBA" id="ARBA00022723"/>
    </source>
</evidence>
<dbReference type="PANTHER" id="PTHR43105:SF14">
    <property type="entry name" value="FORMATE DEHYDROGENASE H"/>
    <property type="match status" value="1"/>
</dbReference>
<protein>
    <recommendedName>
        <fullName evidence="6">4Fe-4S Mo/W bis-MGD-type domain-containing protein</fullName>
    </recommendedName>
</protein>
<sequence>MKHNFSICPHCGCGCGLYLVEQDGMIGGVSASQNHYLGQGQLCARGWTSYQLLTADGRVRQPMTRNGQELAAASWDKALETAAKKLKAVREKHGQNSIGIIASSRLTNREACAVKDFALGVLETQNYDSAARLSAVPLKFPNQANTQSLEQADLIVVIGSNLLEDNPILGQRVLSRCKPEEDRPYVSPDLAHVIPGPSARLAVLDSQKNPLAKHAGLFLWSRPGREGHVLTALLKQLVEKHNIQSADPEFRKLKETLAKLSPGQLLDGSGVNHTDLETLAKDLSSAKSPVLLFGKNLLHQPEAFEAWTALTDIALLLQDRLSVLPVMNGANDHGAGRILNSPDGLSYMEIIEAAGKKRLKGLILIGEDPLKTLPGRESVDKALAQLETLIVIDSYPNDCSEKAEVVLPWQLSLEKEGSFNNLDGKEQSFKAASVPDKDSRALGDIMEYLAKTMGGKLNINEKLPEPEAVKLDPFKVIEIEGAVLPFNLELGSVYPHLYGDEGQTMGSYHLAREFTGGYIELHPEDIADLGLRSGWKARVVSDAGSMVAVIRANHHIYKKTAFMPIHFGGNALAPFQYDAKLKTPVFKGISVKIEKI</sequence>
<evidence type="ECO:0000256" key="5">
    <source>
        <dbReference type="ARBA" id="ARBA00023014"/>
    </source>
</evidence>
<evidence type="ECO:0000256" key="3">
    <source>
        <dbReference type="ARBA" id="ARBA00023002"/>
    </source>
</evidence>
<dbReference type="InterPro" id="IPR006656">
    <property type="entry name" value="Mopterin_OxRdtase"/>
</dbReference>
<dbReference type="PROSITE" id="PS51669">
    <property type="entry name" value="4FE4S_MOW_BIS_MGD"/>
    <property type="match status" value="1"/>
</dbReference>
<keyword evidence="4" id="KW-0408">Iron</keyword>
<dbReference type="GO" id="GO:0051539">
    <property type="term" value="F:4 iron, 4 sulfur cluster binding"/>
    <property type="evidence" value="ECO:0007669"/>
    <property type="project" value="UniProtKB-KW"/>
</dbReference>
<keyword evidence="2" id="KW-0479">Metal-binding</keyword>
<dbReference type="Pfam" id="PF04879">
    <property type="entry name" value="Molybdop_Fe4S4"/>
    <property type="match status" value="1"/>
</dbReference>
<dbReference type="InterPro" id="IPR006963">
    <property type="entry name" value="Mopterin_OxRdtase_4Fe-4S_dom"/>
</dbReference>